<evidence type="ECO:0000313" key="5">
    <source>
        <dbReference type="Proteomes" id="UP001195483"/>
    </source>
</evidence>
<evidence type="ECO:0000313" key="4">
    <source>
        <dbReference type="EMBL" id="KAK3598826.1"/>
    </source>
</evidence>
<name>A0AAE0SVR5_9BIVA</name>
<reference evidence="4" key="2">
    <citation type="journal article" date="2021" name="Genome Biol. Evol.">
        <title>Developing a high-quality reference genome for a parasitic bivalve with doubly uniparental inheritance (Bivalvia: Unionida).</title>
        <authorList>
            <person name="Smith C.H."/>
        </authorList>
    </citation>
    <scope>NUCLEOTIDE SEQUENCE</scope>
    <source>
        <strain evidence="4">CHS0354</strain>
        <tissue evidence="4">Mantle</tissue>
    </source>
</reference>
<reference evidence="4" key="3">
    <citation type="submission" date="2023-05" db="EMBL/GenBank/DDBJ databases">
        <authorList>
            <person name="Smith C.H."/>
        </authorList>
    </citation>
    <scope>NUCLEOTIDE SEQUENCE</scope>
    <source>
        <strain evidence="4">CHS0354</strain>
        <tissue evidence="4">Mantle</tissue>
    </source>
</reference>
<evidence type="ECO:0000256" key="2">
    <source>
        <dbReference type="SAM" id="SignalP"/>
    </source>
</evidence>
<reference evidence="4" key="1">
    <citation type="journal article" date="2021" name="Genome Biol. Evol.">
        <title>A High-Quality Reference Genome for a Parasitic Bivalve with Doubly Uniparental Inheritance (Bivalvia: Unionida).</title>
        <authorList>
            <person name="Smith C.H."/>
        </authorList>
    </citation>
    <scope>NUCLEOTIDE SEQUENCE</scope>
    <source>
        <strain evidence="4">CHS0354</strain>
    </source>
</reference>
<dbReference type="InterPro" id="IPR018247">
    <property type="entry name" value="EF_Hand_1_Ca_BS"/>
</dbReference>
<dbReference type="EMBL" id="JAEAOA010000511">
    <property type="protein sequence ID" value="KAK3598826.1"/>
    <property type="molecule type" value="Genomic_DNA"/>
</dbReference>
<feature type="domain" description="EF-hand" evidence="3">
    <location>
        <begin position="58"/>
        <end position="93"/>
    </location>
</feature>
<sequence length="151" mass="17357">MHIFTLQFTDMKSGMFFLLFCIFAGIHSHPGRPAIPHDSNAHSLFQAVEGNNTAVGYITENRVHEIFAKFDSNGDGHVNEQEFLQQWKILNLGREDHASFLFQQVDTDRDGQLSQIPDISRIYSFFDRDGDHRVSEDEFLMIWYSISGGDQ</sequence>
<dbReference type="InterPro" id="IPR002048">
    <property type="entry name" value="EF_hand_dom"/>
</dbReference>
<keyword evidence="1" id="KW-0106">Calcium</keyword>
<dbReference type="SUPFAM" id="SSF47473">
    <property type="entry name" value="EF-hand"/>
    <property type="match status" value="1"/>
</dbReference>
<accession>A0AAE0SVR5</accession>
<dbReference type="InterPro" id="IPR011992">
    <property type="entry name" value="EF-hand-dom_pair"/>
</dbReference>
<dbReference type="Proteomes" id="UP001195483">
    <property type="component" value="Unassembled WGS sequence"/>
</dbReference>
<evidence type="ECO:0000259" key="3">
    <source>
        <dbReference type="PROSITE" id="PS50222"/>
    </source>
</evidence>
<dbReference type="GO" id="GO:0005509">
    <property type="term" value="F:calcium ion binding"/>
    <property type="evidence" value="ECO:0007669"/>
    <property type="project" value="InterPro"/>
</dbReference>
<feature type="signal peptide" evidence="2">
    <location>
        <begin position="1"/>
        <end position="28"/>
    </location>
</feature>
<protein>
    <recommendedName>
        <fullName evidence="3">EF-hand domain-containing protein</fullName>
    </recommendedName>
</protein>
<dbReference type="Gene3D" id="1.10.238.10">
    <property type="entry name" value="EF-hand"/>
    <property type="match status" value="1"/>
</dbReference>
<evidence type="ECO:0000256" key="1">
    <source>
        <dbReference type="ARBA" id="ARBA00022837"/>
    </source>
</evidence>
<dbReference type="PROSITE" id="PS50222">
    <property type="entry name" value="EF_HAND_2"/>
    <property type="match status" value="2"/>
</dbReference>
<keyword evidence="2" id="KW-0732">Signal</keyword>
<dbReference type="SMART" id="SM00054">
    <property type="entry name" value="EFh"/>
    <property type="match status" value="2"/>
</dbReference>
<dbReference type="Pfam" id="PF13499">
    <property type="entry name" value="EF-hand_7"/>
    <property type="match status" value="1"/>
</dbReference>
<proteinExistence type="predicted"/>
<dbReference type="CDD" id="cd00051">
    <property type="entry name" value="EFh"/>
    <property type="match status" value="1"/>
</dbReference>
<feature type="domain" description="EF-hand" evidence="3">
    <location>
        <begin position="114"/>
        <end position="149"/>
    </location>
</feature>
<keyword evidence="5" id="KW-1185">Reference proteome</keyword>
<comment type="caution">
    <text evidence="4">The sequence shown here is derived from an EMBL/GenBank/DDBJ whole genome shotgun (WGS) entry which is preliminary data.</text>
</comment>
<dbReference type="PROSITE" id="PS00018">
    <property type="entry name" value="EF_HAND_1"/>
    <property type="match status" value="2"/>
</dbReference>
<gene>
    <name evidence="4" type="ORF">CHS0354_007431</name>
</gene>
<dbReference type="AlphaFoldDB" id="A0AAE0SVR5"/>
<organism evidence="4 5">
    <name type="scientific">Potamilus streckersoni</name>
    <dbReference type="NCBI Taxonomy" id="2493646"/>
    <lineage>
        <taxon>Eukaryota</taxon>
        <taxon>Metazoa</taxon>
        <taxon>Spiralia</taxon>
        <taxon>Lophotrochozoa</taxon>
        <taxon>Mollusca</taxon>
        <taxon>Bivalvia</taxon>
        <taxon>Autobranchia</taxon>
        <taxon>Heteroconchia</taxon>
        <taxon>Palaeoheterodonta</taxon>
        <taxon>Unionida</taxon>
        <taxon>Unionoidea</taxon>
        <taxon>Unionidae</taxon>
        <taxon>Ambleminae</taxon>
        <taxon>Lampsilini</taxon>
        <taxon>Potamilus</taxon>
    </lineage>
</organism>
<feature type="chain" id="PRO_5042039051" description="EF-hand domain-containing protein" evidence="2">
    <location>
        <begin position="29"/>
        <end position="151"/>
    </location>
</feature>